<dbReference type="InterPro" id="IPR016161">
    <property type="entry name" value="Ald_DH/histidinol_DH"/>
</dbReference>
<sequence>MTDRSHADWQKRASTLPLPQLAYIDGQFVHALSGATFSAENPATGQVLTDVAACDNADVDLAVATARRSFESGEWRDLPPTERKSRMLAWADAIEAQLDDIALLETLETGKPIGQTTTVDVPGLVGGLRWYAESLDKLYGETAPNGSTSVCLIDREPMGVVAAVVPWNYPLIIASWKIGPALGAGNSVILKPAEQSSLATLKVAELAQGAGIPAGAFQVVTGLGHIAGKALGLHDGVDAVGFTGSTEVGKAFLEYSAHSNMKRIGLECGGKSPHIVTRDVEDLDTIAMSVAYGVWYNQGETCHAGTRLIVDRTVKEPLLAKLRGWAEALQPGDPLDPSVQMGAMIEQAHMEKVQGYLEQGQREGAQLLFGGEQVRSESGGYYLTPAVLDDVTNDMQVAREEIFGPVLVVITVDDLDEALAIANDTDYGLGAAIWTDRLRDGHRAARALRAGTVWVNCYDHTSINAPFGGYKQSGQGRDKSLHAFDKYTELKTTWIEI</sequence>
<reference evidence="7" key="1">
    <citation type="submission" date="2016-10" db="EMBL/GenBank/DDBJ databases">
        <authorList>
            <person name="Varghese N."/>
            <person name="Submissions S."/>
        </authorList>
    </citation>
    <scope>NUCLEOTIDE SEQUENCE [LARGE SCALE GENOMIC DNA]</scope>
    <source>
        <strain evidence="7">CGMCC 1.6495</strain>
    </source>
</reference>
<dbReference type="InterPro" id="IPR016163">
    <property type="entry name" value="Ald_DH_C"/>
</dbReference>
<keyword evidence="2 4" id="KW-0560">Oxidoreductase</keyword>
<dbReference type="InterPro" id="IPR016162">
    <property type="entry name" value="Ald_DH_N"/>
</dbReference>
<dbReference type="Gene3D" id="3.40.605.10">
    <property type="entry name" value="Aldehyde Dehydrogenase, Chain A, domain 1"/>
    <property type="match status" value="1"/>
</dbReference>
<dbReference type="EMBL" id="FOGS01000002">
    <property type="protein sequence ID" value="SER74208.1"/>
    <property type="molecule type" value="Genomic_DNA"/>
</dbReference>
<protein>
    <submittedName>
        <fullName evidence="6">Gamma-glutamyl-gamma-aminobutyraldehyde dehydrogenase</fullName>
    </submittedName>
</protein>
<evidence type="ECO:0000256" key="2">
    <source>
        <dbReference type="ARBA" id="ARBA00023002"/>
    </source>
</evidence>
<evidence type="ECO:0000256" key="4">
    <source>
        <dbReference type="RuleBase" id="RU003345"/>
    </source>
</evidence>
<evidence type="ECO:0000313" key="7">
    <source>
        <dbReference type="Proteomes" id="UP000198505"/>
    </source>
</evidence>
<dbReference type="STRING" id="416874.SAMN04487958_102487"/>
<evidence type="ECO:0000256" key="1">
    <source>
        <dbReference type="ARBA" id="ARBA00009986"/>
    </source>
</evidence>
<dbReference type="Pfam" id="PF00171">
    <property type="entry name" value="Aldedh"/>
    <property type="match status" value="1"/>
</dbReference>
<organism evidence="6 7">
    <name type="scientific">Vreelandella subterranea</name>
    <dbReference type="NCBI Taxonomy" id="416874"/>
    <lineage>
        <taxon>Bacteria</taxon>
        <taxon>Pseudomonadati</taxon>
        <taxon>Pseudomonadota</taxon>
        <taxon>Gammaproteobacteria</taxon>
        <taxon>Oceanospirillales</taxon>
        <taxon>Halomonadaceae</taxon>
        <taxon>Vreelandella</taxon>
    </lineage>
</organism>
<comment type="similarity">
    <text evidence="1 4">Belongs to the aldehyde dehydrogenase family.</text>
</comment>
<evidence type="ECO:0000256" key="3">
    <source>
        <dbReference type="PROSITE-ProRule" id="PRU10007"/>
    </source>
</evidence>
<dbReference type="SUPFAM" id="SSF53720">
    <property type="entry name" value="ALDH-like"/>
    <property type="match status" value="1"/>
</dbReference>
<dbReference type="FunFam" id="3.40.309.10:FF:000012">
    <property type="entry name" value="Betaine aldehyde dehydrogenase"/>
    <property type="match status" value="1"/>
</dbReference>
<dbReference type="Gene3D" id="3.40.309.10">
    <property type="entry name" value="Aldehyde Dehydrogenase, Chain A, domain 2"/>
    <property type="match status" value="1"/>
</dbReference>
<dbReference type="InterPro" id="IPR029510">
    <property type="entry name" value="Ald_DH_CS_GLU"/>
</dbReference>
<dbReference type="InterPro" id="IPR015590">
    <property type="entry name" value="Aldehyde_DH_dom"/>
</dbReference>
<evidence type="ECO:0000313" key="6">
    <source>
        <dbReference type="EMBL" id="SER74208.1"/>
    </source>
</evidence>
<feature type="active site" evidence="3">
    <location>
        <position position="267"/>
    </location>
</feature>
<keyword evidence="7" id="KW-1185">Reference proteome</keyword>
<proteinExistence type="inferred from homology"/>
<dbReference type="RefSeq" id="WP_092825866.1">
    <property type="nucleotide sequence ID" value="NZ_FOGS01000002.1"/>
</dbReference>
<dbReference type="PROSITE" id="PS00687">
    <property type="entry name" value="ALDEHYDE_DEHYDR_GLU"/>
    <property type="match status" value="1"/>
</dbReference>
<dbReference type="FunFam" id="3.40.605.10:FF:000001">
    <property type="entry name" value="Aldehyde dehydrogenase 1"/>
    <property type="match status" value="1"/>
</dbReference>
<accession>A0A1H9RNW6</accession>
<evidence type="ECO:0000259" key="5">
    <source>
        <dbReference type="Pfam" id="PF00171"/>
    </source>
</evidence>
<dbReference type="PANTHER" id="PTHR11699">
    <property type="entry name" value="ALDEHYDE DEHYDROGENASE-RELATED"/>
    <property type="match status" value="1"/>
</dbReference>
<dbReference type="AlphaFoldDB" id="A0A1H9RNW6"/>
<gene>
    <name evidence="6" type="ORF">SAMN04487958_102487</name>
</gene>
<dbReference type="Proteomes" id="UP000198505">
    <property type="component" value="Unassembled WGS sequence"/>
</dbReference>
<name>A0A1H9RNW6_9GAMM</name>
<dbReference type="GO" id="GO:0004030">
    <property type="term" value="F:aldehyde dehydrogenase [NAD(P)+] activity"/>
    <property type="evidence" value="ECO:0007669"/>
    <property type="project" value="UniProtKB-ARBA"/>
</dbReference>
<feature type="domain" description="Aldehyde dehydrogenase" evidence="5">
    <location>
        <begin position="33"/>
        <end position="492"/>
    </location>
</feature>
<dbReference type="CDD" id="cd07112">
    <property type="entry name" value="ALDH_GABALDH-PuuC"/>
    <property type="match status" value="1"/>
</dbReference>